<sequence length="160" mass="17896">MRTVLAMCTSTSQISGPTDPSRRSKENLVQAEDTFFIIPDPSTSPPEYEFLRRAYASAEYYNDGKYAYMKKHLPLLVAKGDFGARVPWSHDLKLLPTIDIWTADDTMKIEGKTQLHVILRSMGVVHRDVGMNNIMIFHAGAETIGVLIDHTPSTGRATLE</sequence>
<organism evidence="1 2">
    <name type="scientific">Hydnum rufescens UP504</name>
    <dbReference type="NCBI Taxonomy" id="1448309"/>
    <lineage>
        <taxon>Eukaryota</taxon>
        <taxon>Fungi</taxon>
        <taxon>Dikarya</taxon>
        <taxon>Basidiomycota</taxon>
        <taxon>Agaricomycotina</taxon>
        <taxon>Agaricomycetes</taxon>
        <taxon>Cantharellales</taxon>
        <taxon>Hydnaceae</taxon>
        <taxon>Hydnum</taxon>
    </lineage>
</organism>
<accession>A0A9P6DTT8</accession>
<dbReference type="OrthoDB" id="5569250at2759"/>
<proteinExistence type="predicted"/>
<evidence type="ECO:0000313" key="1">
    <source>
        <dbReference type="EMBL" id="KAF9514641.1"/>
    </source>
</evidence>
<protein>
    <submittedName>
        <fullName evidence="1">Uncharacterized protein</fullName>
    </submittedName>
</protein>
<evidence type="ECO:0000313" key="2">
    <source>
        <dbReference type="Proteomes" id="UP000886523"/>
    </source>
</evidence>
<dbReference type="AlphaFoldDB" id="A0A9P6DTT8"/>
<gene>
    <name evidence="1" type="ORF">BS47DRAFT_1485020</name>
</gene>
<name>A0A9P6DTT8_9AGAM</name>
<dbReference type="EMBL" id="MU128959">
    <property type="protein sequence ID" value="KAF9514641.1"/>
    <property type="molecule type" value="Genomic_DNA"/>
</dbReference>
<dbReference type="Proteomes" id="UP000886523">
    <property type="component" value="Unassembled WGS sequence"/>
</dbReference>
<keyword evidence="2" id="KW-1185">Reference proteome</keyword>
<comment type="caution">
    <text evidence="1">The sequence shown here is derived from an EMBL/GenBank/DDBJ whole genome shotgun (WGS) entry which is preliminary data.</text>
</comment>
<reference evidence="1" key="1">
    <citation type="journal article" date="2020" name="Nat. Commun.">
        <title>Large-scale genome sequencing of mycorrhizal fungi provides insights into the early evolution of symbiotic traits.</title>
        <authorList>
            <person name="Miyauchi S."/>
            <person name="Kiss E."/>
            <person name="Kuo A."/>
            <person name="Drula E."/>
            <person name="Kohler A."/>
            <person name="Sanchez-Garcia M."/>
            <person name="Morin E."/>
            <person name="Andreopoulos B."/>
            <person name="Barry K.W."/>
            <person name="Bonito G."/>
            <person name="Buee M."/>
            <person name="Carver A."/>
            <person name="Chen C."/>
            <person name="Cichocki N."/>
            <person name="Clum A."/>
            <person name="Culley D."/>
            <person name="Crous P.W."/>
            <person name="Fauchery L."/>
            <person name="Girlanda M."/>
            <person name="Hayes R.D."/>
            <person name="Keri Z."/>
            <person name="LaButti K."/>
            <person name="Lipzen A."/>
            <person name="Lombard V."/>
            <person name="Magnuson J."/>
            <person name="Maillard F."/>
            <person name="Murat C."/>
            <person name="Nolan M."/>
            <person name="Ohm R.A."/>
            <person name="Pangilinan J."/>
            <person name="Pereira M.F."/>
            <person name="Perotto S."/>
            <person name="Peter M."/>
            <person name="Pfister S."/>
            <person name="Riley R."/>
            <person name="Sitrit Y."/>
            <person name="Stielow J.B."/>
            <person name="Szollosi G."/>
            <person name="Zifcakova L."/>
            <person name="Stursova M."/>
            <person name="Spatafora J.W."/>
            <person name="Tedersoo L."/>
            <person name="Vaario L.M."/>
            <person name="Yamada A."/>
            <person name="Yan M."/>
            <person name="Wang P."/>
            <person name="Xu J."/>
            <person name="Bruns T."/>
            <person name="Baldrian P."/>
            <person name="Vilgalys R."/>
            <person name="Dunand C."/>
            <person name="Henrissat B."/>
            <person name="Grigoriev I.V."/>
            <person name="Hibbett D."/>
            <person name="Nagy L.G."/>
            <person name="Martin F.M."/>
        </authorList>
    </citation>
    <scope>NUCLEOTIDE SEQUENCE</scope>
    <source>
        <strain evidence="1">UP504</strain>
    </source>
</reference>